<reference evidence="5 6" key="1">
    <citation type="journal article" date="2019" name="Int. J. Syst. Evol. Microbiol.">
        <title>The Global Catalogue of Microorganisms (GCM) 10K type strain sequencing project: providing services to taxonomists for standard genome sequencing and annotation.</title>
        <authorList>
            <consortium name="The Broad Institute Genomics Platform"/>
            <consortium name="The Broad Institute Genome Sequencing Center for Infectious Disease"/>
            <person name="Wu L."/>
            <person name="Ma J."/>
        </authorList>
    </citation>
    <scope>NUCLEOTIDE SEQUENCE [LARGE SCALE GENOMIC DNA]</scope>
    <source>
        <strain evidence="5 6">JCM 14283</strain>
    </source>
</reference>
<evidence type="ECO:0000313" key="5">
    <source>
        <dbReference type="EMBL" id="GAA2027928.1"/>
    </source>
</evidence>
<dbReference type="RefSeq" id="WP_343990004.1">
    <property type="nucleotide sequence ID" value="NZ_BAAANB010000009.1"/>
</dbReference>
<evidence type="ECO:0000259" key="4">
    <source>
        <dbReference type="Pfam" id="PF00122"/>
    </source>
</evidence>
<comment type="similarity">
    <text evidence="2">Belongs to the cation transport ATPase (P-type) (TC 3.A.3) family. Type IB subfamily.</text>
</comment>
<keyword evidence="3" id="KW-1133">Transmembrane helix</keyword>
<evidence type="ECO:0000256" key="3">
    <source>
        <dbReference type="SAM" id="Phobius"/>
    </source>
</evidence>
<comment type="subcellular location">
    <subcellularLocation>
        <location evidence="1">Membrane</location>
        <topology evidence="1">Multi-pass membrane protein</topology>
    </subcellularLocation>
</comment>
<accession>A0ABN2U4T3</accession>
<feature type="transmembrane region" description="Helical" evidence="3">
    <location>
        <begin position="92"/>
        <end position="120"/>
    </location>
</feature>
<dbReference type="PANTHER" id="PTHR48085:SF5">
    <property type="entry name" value="CADMIUM_ZINC-TRANSPORTING ATPASE HMA4-RELATED"/>
    <property type="match status" value="1"/>
</dbReference>
<feature type="domain" description="P-type ATPase A" evidence="4">
    <location>
        <begin position="6"/>
        <end position="47"/>
    </location>
</feature>
<feature type="transmembrane region" description="Helical" evidence="3">
    <location>
        <begin position="68"/>
        <end position="86"/>
    </location>
</feature>
<dbReference type="InterPro" id="IPR023298">
    <property type="entry name" value="ATPase_P-typ_TM_dom_sf"/>
</dbReference>
<gene>
    <name evidence="5" type="ORF">GCM10009740_16970</name>
</gene>
<organism evidence="5 6">
    <name type="scientific">Terrabacter terrae</name>
    <dbReference type="NCBI Taxonomy" id="318434"/>
    <lineage>
        <taxon>Bacteria</taxon>
        <taxon>Bacillati</taxon>
        <taxon>Actinomycetota</taxon>
        <taxon>Actinomycetes</taxon>
        <taxon>Micrococcales</taxon>
        <taxon>Intrasporangiaceae</taxon>
        <taxon>Terrabacter</taxon>
    </lineage>
</organism>
<dbReference type="InterPro" id="IPR059000">
    <property type="entry name" value="ATPase_P-type_domA"/>
</dbReference>
<dbReference type="Gene3D" id="2.70.150.10">
    <property type="entry name" value="Calcium-transporting ATPase, cytoplasmic transduction domain A"/>
    <property type="match status" value="1"/>
</dbReference>
<keyword evidence="3" id="KW-0472">Membrane</keyword>
<proteinExistence type="inferred from homology"/>
<evidence type="ECO:0000256" key="2">
    <source>
        <dbReference type="ARBA" id="ARBA00006024"/>
    </source>
</evidence>
<protein>
    <recommendedName>
        <fullName evidence="4">P-type ATPase A domain-containing protein</fullName>
    </recommendedName>
</protein>
<dbReference type="EMBL" id="BAAANB010000009">
    <property type="protein sequence ID" value="GAA2027928.1"/>
    <property type="molecule type" value="Genomic_DNA"/>
</dbReference>
<dbReference type="PANTHER" id="PTHR48085">
    <property type="entry name" value="CADMIUM/ZINC-TRANSPORTING ATPASE HMA2-RELATED"/>
    <property type="match status" value="1"/>
</dbReference>
<keyword evidence="6" id="KW-1185">Reference proteome</keyword>
<comment type="caution">
    <text evidence="5">The sequence shown here is derived from an EMBL/GenBank/DDBJ whole genome shotgun (WGS) entry which is preliminary data.</text>
</comment>
<dbReference type="Proteomes" id="UP001501285">
    <property type="component" value="Unassembled WGS sequence"/>
</dbReference>
<dbReference type="Gene3D" id="1.20.1110.10">
    <property type="entry name" value="Calcium-transporting ATPase, transmembrane domain"/>
    <property type="match status" value="1"/>
</dbReference>
<name>A0ABN2U4T3_9MICO</name>
<dbReference type="SUPFAM" id="SSF81665">
    <property type="entry name" value="Calcium ATPase, transmembrane domain M"/>
    <property type="match status" value="1"/>
</dbReference>
<evidence type="ECO:0000256" key="1">
    <source>
        <dbReference type="ARBA" id="ARBA00004141"/>
    </source>
</evidence>
<dbReference type="InterPro" id="IPR051014">
    <property type="entry name" value="Cation_Transport_ATPase_IB"/>
</dbReference>
<keyword evidence="3" id="KW-0812">Transmembrane</keyword>
<evidence type="ECO:0000313" key="6">
    <source>
        <dbReference type="Proteomes" id="UP001501285"/>
    </source>
</evidence>
<dbReference type="Pfam" id="PF00122">
    <property type="entry name" value="E1-E2_ATPase"/>
    <property type="match status" value="1"/>
</dbReference>
<sequence>MPKDVTPVEAGGGDIVYAGSINGTGALEVEVTATAEDNSLARIVNIVEAEQSRKGNAQRLADRISQPLVPGIMILAAAIAIAGSLLGEPTTWIQRAVVVLVAASPCALAISVPVTVFAAIGAASRIGALVKGGAARSRSAASGPSPWTRPAP</sequence>